<dbReference type="Gene3D" id="3.30.2350.10">
    <property type="entry name" value="Pseudouridine synthase"/>
    <property type="match status" value="1"/>
</dbReference>
<dbReference type="SUPFAM" id="SSF55120">
    <property type="entry name" value="Pseudouridine synthase"/>
    <property type="match status" value="1"/>
</dbReference>
<accession>A0AA91DGX4</accession>
<feature type="domain" description="Pseudouridine synthase RsuA/RluA-like" evidence="1">
    <location>
        <begin position="15"/>
        <end position="168"/>
    </location>
</feature>
<evidence type="ECO:0000313" key="3">
    <source>
        <dbReference type="Proteomes" id="UP000077852"/>
    </source>
</evidence>
<dbReference type="AlphaFoldDB" id="A0AA91DGX4"/>
<gene>
    <name evidence="2" type="ORF">A3K87_31315</name>
</gene>
<evidence type="ECO:0000313" key="2">
    <source>
        <dbReference type="EMBL" id="OAK55785.1"/>
    </source>
</evidence>
<dbReference type="PROSITE" id="PS01129">
    <property type="entry name" value="PSI_RLU"/>
    <property type="match status" value="1"/>
</dbReference>
<dbReference type="PANTHER" id="PTHR21600:SF89">
    <property type="entry name" value="RIBOSOMAL LARGE SUBUNIT PSEUDOURIDINE SYNTHASE A"/>
    <property type="match status" value="1"/>
</dbReference>
<comment type="caution">
    <text evidence="2">The sequence shown here is derived from an EMBL/GenBank/DDBJ whole genome shotgun (WGS) entry which is preliminary data.</text>
</comment>
<dbReference type="GO" id="GO:0000455">
    <property type="term" value="P:enzyme-directed rRNA pseudouridine synthesis"/>
    <property type="evidence" value="ECO:0007669"/>
    <property type="project" value="TreeGrafter"/>
</dbReference>
<dbReference type="RefSeq" id="WP_155742693.1">
    <property type="nucleotide sequence ID" value="NZ_LVHG01000102.1"/>
</dbReference>
<dbReference type="Proteomes" id="UP000077852">
    <property type="component" value="Unassembled WGS sequence"/>
</dbReference>
<proteinExistence type="predicted"/>
<evidence type="ECO:0000259" key="1">
    <source>
        <dbReference type="Pfam" id="PF00849"/>
    </source>
</evidence>
<dbReference type="EMBL" id="LVHG01000102">
    <property type="protein sequence ID" value="OAK55785.1"/>
    <property type="molecule type" value="Genomic_DNA"/>
</dbReference>
<dbReference type="InterPro" id="IPR006224">
    <property type="entry name" value="PsdUridine_synth_RluA-like_CS"/>
</dbReference>
<protein>
    <submittedName>
        <fullName evidence="2">RNA pseudouridine synthase</fullName>
    </submittedName>
</protein>
<dbReference type="InterPro" id="IPR006145">
    <property type="entry name" value="PsdUridine_synth_RsuA/RluA"/>
</dbReference>
<dbReference type="GO" id="GO:0009982">
    <property type="term" value="F:pseudouridine synthase activity"/>
    <property type="evidence" value="ECO:0007669"/>
    <property type="project" value="InterPro"/>
</dbReference>
<sequence length="223" mass="24418">MTLPAPLHPVHEDDHLLVFDKPAGLLCVPGRGEDKQDCLSARAIRQWPDALIVHRLDMGTSGLVVMARGIEMQRALSAAFAERRVHKRYEAVVDGAMPLRDEWSVIDAPLMADWPRRPLQKVDPAGKPSVTRWKAISAWPGKPAAAAATHVLLEPLTGRSHQLRVHLLSIGHPILGDALYGDAALQAGAPRLLLHASELGFVHPVTQQELRFSRPPDFVASRG</sequence>
<reference evidence="2 3" key="1">
    <citation type="submission" date="2016-03" db="EMBL/GenBank/DDBJ databases">
        <title>Genome sequence of Variovorax paradoxus KB5.</title>
        <authorList>
            <person name="Jeong H."/>
            <person name="Hong C.E."/>
            <person name="Jo S.H."/>
            <person name="Park J.M."/>
        </authorList>
    </citation>
    <scope>NUCLEOTIDE SEQUENCE [LARGE SCALE GENOMIC DNA]</scope>
    <source>
        <strain evidence="2 3">KB5</strain>
    </source>
</reference>
<name>A0AA91DGX4_VARPD</name>
<dbReference type="GO" id="GO:0003723">
    <property type="term" value="F:RNA binding"/>
    <property type="evidence" value="ECO:0007669"/>
    <property type="project" value="InterPro"/>
</dbReference>
<dbReference type="InterPro" id="IPR020103">
    <property type="entry name" value="PsdUridine_synth_cat_dom_sf"/>
</dbReference>
<dbReference type="PANTHER" id="PTHR21600">
    <property type="entry name" value="MITOCHONDRIAL RNA PSEUDOURIDINE SYNTHASE"/>
    <property type="match status" value="1"/>
</dbReference>
<dbReference type="GO" id="GO:0140098">
    <property type="term" value="F:catalytic activity, acting on RNA"/>
    <property type="evidence" value="ECO:0007669"/>
    <property type="project" value="UniProtKB-ARBA"/>
</dbReference>
<dbReference type="InterPro" id="IPR050188">
    <property type="entry name" value="RluA_PseudoU_synthase"/>
</dbReference>
<organism evidence="2 3">
    <name type="scientific">Variovorax paradoxus</name>
    <dbReference type="NCBI Taxonomy" id="34073"/>
    <lineage>
        <taxon>Bacteria</taxon>
        <taxon>Pseudomonadati</taxon>
        <taxon>Pseudomonadota</taxon>
        <taxon>Betaproteobacteria</taxon>
        <taxon>Burkholderiales</taxon>
        <taxon>Comamonadaceae</taxon>
        <taxon>Variovorax</taxon>
    </lineage>
</organism>
<dbReference type="CDD" id="cd02869">
    <property type="entry name" value="PseudoU_synth_RluA_like"/>
    <property type="match status" value="1"/>
</dbReference>
<dbReference type="Pfam" id="PF00849">
    <property type="entry name" value="PseudoU_synth_2"/>
    <property type="match status" value="1"/>
</dbReference>